<protein>
    <submittedName>
        <fullName evidence="2">Uncharacterized protein</fullName>
    </submittedName>
</protein>
<name>A0AAE9BZE8_9CAUD</name>
<reference evidence="2" key="1">
    <citation type="submission" date="2021-05" db="EMBL/GenBank/DDBJ databases">
        <title>Diversity, taxonomy and evolution of archaeal viruses of the class Caudoviricetes.</title>
        <authorList>
            <person name="Liu Y."/>
            <person name="Demina T.A."/>
            <person name="Roux S."/>
            <person name="Aiewsakun P."/>
            <person name="Kazlauskas D."/>
            <person name="Simmonds P."/>
            <person name="Prangishvili D."/>
            <person name="Oksanen H.M."/>
            <person name="Krupovic M."/>
        </authorList>
    </citation>
    <scope>NUCLEOTIDE SEQUENCE</scope>
    <source>
        <strain evidence="2">HATV-3/30</strain>
    </source>
</reference>
<keyword evidence="3" id="KW-1185">Reference proteome</keyword>
<proteinExistence type="predicted"/>
<dbReference type="EMBL" id="MZ334527">
    <property type="protein sequence ID" value="UBF23418.1"/>
    <property type="molecule type" value="Genomic_DNA"/>
</dbReference>
<gene>
    <name evidence="2" type="ORF">HATV-3_gp68</name>
</gene>
<organism evidence="2 3">
    <name type="scientific">Haloarcula tailed virus 3</name>
    <dbReference type="NCBI Taxonomy" id="2877990"/>
    <lineage>
        <taxon>Viruses</taxon>
        <taxon>Duplodnaviria</taxon>
        <taxon>Heunggongvirae</taxon>
        <taxon>Uroviricota</taxon>
        <taxon>Caudoviricetes</taxon>
        <taxon>Kirjokansivirales</taxon>
        <taxon>Pyrstoviridae</taxon>
        <taxon>Hatrivirus</taxon>
        <taxon>Hatrivirus caudatum</taxon>
        <taxon>Hatrivirus HATV3</taxon>
    </lineage>
</organism>
<feature type="compositionally biased region" description="Polar residues" evidence="1">
    <location>
        <begin position="1"/>
        <end position="11"/>
    </location>
</feature>
<dbReference type="Proteomes" id="UP000827845">
    <property type="component" value="Segment"/>
</dbReference>
<evidence type="ECO:0000256" key="1">
    <source>
        <dbReference type="SAM" id="MobiDB-lite"/>
    </source>
</evidence>
<accession>A0AAE9BZE8</accession>
<evidence type="ECO:0000313" key="2">
    <source>
        <dbReference type="EMBL" id="UBF23418.1"/>
    </source>
</evidence>
<sequence>MVSTHQSNTGGRSYKSEAGRFLSEENDVNPIPVIRGIRKYDRALSYHQEAHKRDVDTEIKKAIARKLQELDE</sequence>
<evidence type="ECO:0000313" key="3">
    <source>
        <dbReference type="Proteomes" id="UP000827845"/>
    </source>
</evidence>
<feature type="region of interest" description="Disordered" evidence="1">
    <location>
        <begin position="1"/>
        <end position="22"/>
    </location>
</feature>